<comment type="caution">
    <text evidence="1">The sequence shown here is derived from an EMBL/GenBank/DDBJ whole genome shotgun (WGS) entry which is preliminary data.</text>
</comment>
<gene>
    <name evidence="1" type="ORF">IHE45_01G025500</name>
</gene>
<keyword evidence="2" id="KW-1185">Reference proteome</keyword>
<dbReference type="Proteomes" id="UP000827976">
    <property type="component" value="Chromosome 1"/>
</dbReference>
<evidence type="ECO:0000313" key="2">
    <source>
        <dbReference type="Proteomes" id="UP000827976"/>
    </source>
</evidence>
<organism evidence="1 2">
    <name type="scientific">Dioscorea alata</name>
    <name type="common">Purple yam</name>
    <dbReference type="NCBI Taxonomy" id="55571"/>
    <lineage>
        <taxon>Eukaryota</taxon>
        <taxon>Viridiplantae</taxon>
        <taxon>Streptophyta</taxon>
        <taxon>Embryophyta</taxon>
        <taxon>Tracheophyta</taxon>
        <taxon>Spermatophyta</taxon>
        <taxon>Magnoliopsida</taxon>
        <taxon>Liliopsida</taxon>
        <taxon>Dioscoreales</taxon>
        <taxon>Dioscoreaceae</taxon>
        <taxon>Dioscorea</taxon>
    </lineage>
</organism>
<sequence length="195" mass="22215">MFIEDNMDGIEERKEVEKDNDNTSQVREFSCKFCYRRFESAQALGGHQNYHRAERNALRLVSKKRDSKLFEPYYCQITPPYFSPSIVPFPTRQPPSFTYLCGPQLFQTSLTFKQPEYIIPLNQPWSSCHGVSSYDSGGGGGGEGGKRLKLGGGVNQVRKPSIYDVNSEAHMRKGKYYEEEGKDKNGVKLDLTLHL</sequence>
<name>A0ACB7WTH6_DIOAL</name>
<proteinExistence type="predicted"/>
<evidence type="ECO:0000313" key="1">
    <source>
        <dbReference type="EMBL" id="KAH7691857.1"/>
    </source>
</evidence>
<reference evidence="2" key="1">
    <citation type="journal article" date="2022" name="Nat. Commun.">
        <title>Chromosome evolution and the genetic basis of agronomically important traits in greater yam.</title>
        <authorList>
            <person name="Bredeson J.V."/>
            <person name="Lyons J.B."/>
            <person name="Oniyinde I.O."/>
            <person name="Okereke N.R."/>
            <person name="Kolade O."/>
            <person name="Nnabue I."/>
            <person name="Nwadili C.O."/>
            <person name="Hribova E."/>
            <person name="Parker M."/>
            <person name="Nwogha J."/>
            <person name="Shu S."/>
            <person name="Carlson J."/>
            <person name="Kariba R."/>
            <person name="Muthemba S."/>
            <person name="Knop K."/>
            <person name="Barton G.J."/>
            <person name="Sherwood A.V."/>
            <person name="Lopez-Montes A."/>
            <person name="Asiedu R."/>
            <person name="Jamnadass R."/>
            <person name="Muchugi A."/>
            <person name="Goodstein D."/>
            <person name="Egesi C.N."/>
            <person name="Featherston J."/>
            <person name="Asfaw A."/>
            <person name="Simpson G.G."/>
            <person name="Dolezel J."/>
            <person name="Hendre P.S."/>
            <person name="Van Deynze A."/>
            <person name="Kumar P.L."/>
            <person name="Obidiegwu J.E."/>
            <person name="Bhattacharjee R."/>
            <person name="Rokhsar D.S."/>
        </authorList>
    </citation>
    <scope>NUCLEOTIDE SEQUENCE [LARGE SCALE GENOMIC DNA]</scope>
    <source>
        <strain evidence="2">cv. TDa95/00328</strain>
    </source>
</reference>
<dbReference type="EMBL" id="CM037011">
    <property type="protein sequence ID" value="KAH7691857.1"/>
    <property type="molecule type" value="Genomic_DNA"/>
</dbReference>
<accession>A0ACB7WTH6</accession>
<protein>
    <submittedName>
        <fullName evidence="1">Beta-beta-alpha zinc fingers domain-containing protein</fullName>
    </submittedName>
</protein>